<sequence>MQETYFLPKSYLPKTIVSFRNASYSGTQTPQTRTLPFYLTTMIAVSPLLIYQNLHCMWRFLYPKSRMLVTPSFLRHRMSRFVGLPC</sequence>
<proteinExistence type="predicted"/>
<protein>
    <submittedName>
        <fullName evidence="1">Uncharacterized protein</fullName>
    </submittedName>
</protein>
<name>A0A5D2J502_GOSTO</name>
<keyword evidence="2" id="KW-1185">Reference proteome</keyword>
<evidence type="ECO:0000313" key="2">
    <source>
        <dbReference type="Proteomes" id="UP000322667"/>
    </source>
</evidence>
<gene>
    <name evidence="1" type="ORF">ES332_D10G129400v1</name>
</gene>
<organism evidence="1 2">
    <name type="scientific">Gossypium tomentosum</name>
    <name type="common">Hawaiian cotton</name>
    <name type="synonym">Gossypium sandvicense</name>
    <dbReference type="NCBI Taxonomy" id="34277"/>
    <lineage>
        <taxon>Eukaryota</taxon>
        <taxon>Viridiplantae</taxon>
        <taxon>Streptophyta</taxon>
        <taxon>Embryophyta</taxon>
        <taxon>Tracheophyta</taxon>
        <taxon>Spermatophyta</taxon>
        <taxon>Magnoliopsida</taxon>
        <taxon>eudicotyledons</taxon>
        <taxon>Gunneridae</taxon>
        <taxon>Pentapetalae</taxon>
        <taxon>rosids</taxon>
        <taxon>malvids</taxon>
        <taxon>Malvales</taxon>
        <taxon>Malvaceae</taxon>
        <taxon>Malvoideae</taxon>
        <taxon>Gossypium</taxon>
    </lineage>
</organism>
<dbReference type="AlphaFoldDB" id="A0A5D2J502"/>
<dbReference type="Proteomes" id="UP000322667">
    <property type="component" value="Chromosome D10"/>
</dbReference>
<evidence type="ECO:0000313" key="1">
    <source>
        <dbReference type="EMBL" id="TYH49346.1"/>
    </source>
</evidence>
<accession>A0A5D2J502</accession>
<reference evidence="1 2" key="1">
    <citation type="submission" date="2019-07" db="EMBL/GenBank/DDBJ databases">
        <title>WGS assembly of Gossypium tomentosum.</title>
        <authorList>
            <person name="Chen Z.J."/>
            <person name="Sreedasyam A."/>
            <person name="Ando A."/>
            <person name="Song Q."/>
            <person name="De L."/>
            <person name="Hulse-Kemp A."/>
            <person name="Ding M."/>
            <person name="Ye W."/>
            <person name="Kirkbride R."/>
            <person name="Jenkins J."/>
            <person name="Plott C."/>
            <person name="Lovell J."/>
            <person name="Lin Y.-M."/>
            <person name="Vaughn R."/>
            <person name="Liu B."/>
            <person name="Li W."/>
            <person name="Simpson S."/>
            <person name="Scheffler B."/>
            <person name="Saski C."/>
            <person name="Grover C."/>
            <person name="Hu G."/>
            <person name="Conover J."/>
            <person name="Carlson J."/>
            <person name="Shu S."/>
            <person name="Boston L."/>
            <person name="Williams M."/>
            <person name="Peterson D."/>
            <person name="Mcgee K."/>
            <person name="Jones D."/>
            <person name="Wendel J."/>
            <person name="Stelly D."/>
            <person name="Grimwood J."/>
            <person name="Schmutz J."/>
        </authorList>
    </citation>
    <scope>NUCLEOTIDE SEQUENCE [LARGE SCALE GENOMIC DNA]</scope>
    <source>
        <strain evidence="1">7179.01</strain>
    </source>
</reference>
<dbReference type="EMBL" id="CM017632">
    <property type="protein sequence ID" value="TYH49346.1"/>
    <property type="molecule type" value="Genomic_DNA"/>
</dbReference>